<dbReference type="AlphaFoldDB" id="A0A162NF43"/>
<dbReference type="RefSeq" id="XP_018287054.1">
    <property type="nucleotide sequence ID" value="XM_018432380.1"/>
</dbReference>
<gene>
    <name evidence="2" type="ORF">PHYBLDRAFT_150012</name>
</gene>
<accession>A0A162NF43</accession>
<sequence>MVLEDNSLEPDDDAIEFATYVESDDDDEDPFFMPEHTKKSSTLSFNNLTCSPVQVLRFTVPTVCIIIIITYTIVIAVLTHKRRLPGQSDT</sequence>
<proteinExistence type="predicted"/>
<evidence type="ECO:0000313" key="2">
    <source>
        <dbReference type="EMBL" id="OAD69014.1"/>
    </source>
</evidence>
<dbReference type="VEuPathDB" id="FungiDB:PHYBLDRAFT_150012"/>
<dbReference type="GeneID" id="28993286"/>
<evidence type="ECO:0000256" key="1">
    <source>
        <dbReference type="SAM" id="Phobius"/>
    </source>
</evidence>
<protein>
    <submittedName>
        <fullName evidence="2">Uncharacterized protein</fullName>
    </submittedName>
</protein>
<keyword evidence="1" id="KW-0472">Membrane</keyword>
<evidence type="ECO:0000313" key="3">
    <source>
        <dbReference type="Proteomes" id="UP000077315"/>
    </source>
</evidence>
<name>A0A162NF43_PHYB8</name>
<dbReference type="Proteomes" id="UP000077315">
    <property type="component" value="Unassembled WGS sequence"/>
</dbReference>
<keyword evidence="1" id="KW-0812">Transmembrane</keyword>
<keyword evidence="3" id="KW-1185">Reference proteome</keyword>
<dbReference type="EMBL" id="KV440993">
    <property type="protein sequence ID" value="OAD69014.1"/>
    <property type="molecule type" value="Genomic_DNA"/>
</dbReference>
<organism evidence="2 3">
    <name type="scientific">Phycomyces blakesleeanus (strain ATCC 8743b / DSM 1359 / FGSC 10004 / NBRC 33097 / NRRL 1555)</name>
    <dbReference type="NCBI Taxonomy" id="763407"/>
    <lineage>
        <taxon>Eukaryota</taxon>
        <taxon>Fungi</taxon>
        <taxon>Fungi incertae sedis</taxon>
        <taxon>Mucoromycota</taxon>
        <taxon>Mucoromycotina</taxon>
        <taxon>Mucoromycetes</taxon>
        <taxon>Mucorales</taxon>
        <taxon>Phycomycetaceae</taxon>
        <taxon>Phycomyces</taxon>
    </lineage>
</organism>
<keyword evidence="1" id="KW-1133">Transmembrane helix</keyword>
<reference evidence="3" key="1">
    <citation type="submission" date="2015-06" db="EMBL/GenBank/DDBJ databases">
        <title>Expansion of signal transduction pathways in fungi by whole-genome duplication.</title>
        <authorList>
            <consortium name="DOE Joint Genome Institute"/>
            <person name="Corrochano L.M."/>
            <person name="Kuo A."/>
            <person name="Marcet-Houben M."/>
            <person name="Polaino S."/>
            <person name="Salamov A."/>
            <person name="Villalobos J.M."/>
            <person name="Alvarez M.I."/>
            <person name="Avalos J."/>
            <person name="Benito E.P."/>
            <person name="Benoit I."/>
            <person name="Burger G."/>
            <person name="Camino L.P."/>
            <person name="Canovas D."/>
            <person name="Cerda-Olmedo E."/>
            <person name="Cheng J.-F."/>
            <person name="Dominguez A."/>
            <person name="Elias M."/>
            <person name="Eslava A.P."/>
            <person name="Glaser F."/>
            <person name="Grimwood J."/>
            <person name="Gutierrez G."/>
            <person name="Heitman J."/>
            <person name="Henrissat B."/>
            <person name="Iturriaga E.A."/>
            <person name="Lang B.F."/>
            <person name="Lavin J.L."/>
            <person name="Lee S."/>
            <person name="Li W."/>
            <person name="Lindquist E."/>
            <person name="Lopez-Garcia S."/>
            <person name="Luque E.M."/>
            <person name="Marcos A.T."/>
            <person name="Martin J."/>
            <person name="McCluskey K."/>
            <person name="Medina H.R."/>
            <person name="Miralles-Duran A."/>
            <person name="Miyazaki A."/>
            <person name="Munoz-Torres E."/>
            <person name="Oguiza J.A."/>
            <person name="Ohm R."/>
            <person name="Olmedo M."/>
            <person name="Orejas M."/>
            <person name="Ortiz-Castellanos L."/>
            <person name="Pisabarro A.G."/>
            <person name="Rodriguez-Romero J."/>
            <person name="Ruiz-Herrera J."/>
            <person name="Ruiz-Vazquez R."/>
            <person name="Sanz C."/>
            <person name="Schackwitz W."/>
            <person name="Schmutz J."/>
            <person name="Shahriari M."/>
            <person name="Shelest E."/>
            <person name="Silva-Franco F."/>
            <person name="Soanes D."/>
            <person name="Syed K."/>
            <person name="Tagua V.G."/>
            <person name="Talbot N.J."/>
            <person name="Thon M."/>
            <person name="De vries R.P."/>
            <person name="Wiebenga A."/>
            <person name="Yadav J.S."/>
            <person name="Braun E.L."/>
            <person name="Baker S."/>
            <person name="Garre V."/>
            <person name="Horwitz B."/>
            <person name="Torres-Martinez S."/>
            <person name="Idnurm A."/>
            <person name="Herrera-Estrella A."/>
            <person name="Gabaldon T."/>
            <person name="Grigoriev I.V."/>
        </authorList>
    </citation>
    <scope>NUCLEOTIDE SEQUENCE [LARGE SCALE GENOMIC DNA]</scope>
    <source>
        <strain evidence="3">NRRL 1555(-)</strain>
    </source>
</reference>
<feature type="transmembrane region" description="Helical" evidence="1">
    <location>
        <begin position="58"/>
        <end position="78"/>
    </location>
</feature>
<dbReference type="InParanoid" id="A0A162NF43"/>